<keyword evidence="5 9" id="KW-0999">Mitochondrion inner membrane</keyword>
<reference evidence="10 11" key="1">
    <citation type="journal article" date="2023" name="Elife">
        <title>Identification of key yeast species and microbe-microbe interactions impacting larval growth of Drosophila in the wild.</title>
        <authorList>
            <person name="Mure A."/>
            <person name="Sugiura Y."/>
            <person name="Maeda R."/>
            <person name="Honda K."/>
            <person name="Sakurai N."/>
            <person name="Takahashi Y."/>
            <person name="Watada M."/>
            <person name="Katoh T."/>
            <person name="Gotoh A."/>
            <person name="Gotoh Y."/>
            <person name="Taniguchi I."/>
            <person name="Nakamura K."/>
            <person name="Hayashi T."/>
            <person name="Katayama T."/>
            <person name="Uemura T."/>
            <person name="Hattori Y."/>
        </authorList>
    </citation>
    <scope>NUCLEOTIDE SEQUENCE [LARGE SCALE GENOMIC DNA]</scope>
    <source>
        <strain evidence="10 11">SB-73</strain>
    </source>
</reference>
<dbReference type="EMBL" id="BTGC01000008">
    <property type="protein sequence ID" value="GMM52029.1"/>
    <property type="molecule type" value="Genomic_DNA"/>
</dbReference>
<evidence type="ECO:0000256" key="1">
    <source>
        <dbReference type="ARBA" id="ARBA00002689"/>
    </source>
</evidence>
<evidence type="ECO:0000256" key="5">
    <source>
        <dbReference type="ARBA" id="ARBA00022792"/>
    </source>
</evidence>
<keyword evidence="6" id="KW-1133">Transmembrane helix</keyword>
<comment type="subunit">
    <text evidence="9">Component of the mitochondrial contact site and cristae organizing system (MICOS) complex.</text>
</comment>
<organism evidence="10 11">
    <name type="scientific">Starmerella bacillaris</name>
    <name type="common">Yeast</name>
    <name type="synonym">Candida zemplinina</name>
    <dbReference type="NCBI Taxonomy" id="1247836"/>
    <lineage>
        <taxon>Eukaryota</taxon>
        <taxon>Fungi</taxon>
        <taxon>Dikarya</taxon>
        <taxon>Ascomycota</taxon>
        <taxon>Saccharomycotina</taxon>
        <taxon>Dipodascomycetes</taxon>
        <taxon>Dipodascales</taxon>
        <taxon>Trichomonascaceae</taxon>
        <taxon>Starmerella</taxon>
    </lineage>
</organism>
<evidence type="ECO:0000256" key="4">
    <source>
        <dbReference type="ARBA" id="ARBA00022692"/>
    </source>
</evidence>
<comment type="similarity">
    <text evidence="3 9">Belongs to the MICOS complex subunit Mic10 family.</text>
</comment>
<dbReference type="AlphaFoldDB" id="A0AAV5RKG7"/>
<keyword evidence="4" id="KW-0812">Transmembrane</keyword>
<proteinExistence type="inferred from homology"/>
<keyword evidence="11" id="KW-1185">Reference proteome</keyword>
<evidence type="ECO:0000256" key="7">
    <source>
        <dbReference type="ARBA" id="ARBA00023128"/>
    </source>
</evidence>
<sequence length="84" mass="9239">MTTPETSDRILDDKWDVVLSNGIVKTSLGFGAGVLASVILFKRRAWPVVFGAGFGAGQAWSEGDNIFKNSYKLLQYEDVPETKK</sequence>
<evidence type="ECO:0000256" key="9">
    <source>
        <dbReference type="RuleBase" id="RU363011"/>
    </source>
</evidence>
<dbReference type="GO" id="GO:0061617">
    <property type="term" value="C:MICOS complex"/>
    <property type="evidence" value="ECO:0007669"/>
    <property type="project" value="UniProtKB-UniRule"/>
</dbReference>
<evidence type="ECO:0000313" key="10">
    <source>
        <dbReference type="EMBL" id="GMM52029.1"/>
    </source>
</evidence>
<evidence type="ECO:0000256" key="8">
    <source>
        <dbReference type="ARBA" id="ARBA00023136"/>
    </source>
</evidence>
<evidence type="ECO:0000256" key="3">
    <source>
        <dbReference type="ARBA" id="ARBA00006792"/>
    </source>
</evidence>
<name>A0AAV5RKG7_STABA</name>
<evidence type="ECO:0000256" key="6">
    <source>
        <dbReference type="ARBA" id="ARBA00022989"/>
    </source>
</evidence>
<dbReference type="InterPro" id="IPR007512">
    <property type="entry name" value="Mic10"/>
</dbReference>
<comment type="function">
    <text evidence="1 9">Component of the MICOS complex, a large protein complex of the mitochondrial inner membrane that plays crucial roles in the maintenance of crista junctions, inner membrane architecture, and formation of contact sites to the outer membrane.</text>
</comment>
<dbReference type="PANTHER" id="PTHR21304">
    <property type="entry name" value="MICOS COMPLEX SUBUNIT MIC10"/>
    <property type="match status" value="1"/>
</dbReference>
<comment type="caution">
    <text evidence="10">The sequence shown here is derived from an EMBL/GenBank/DDBJ whole genome shotgun (WGS) entry which is preliminary data.</text>
</comment>
<keyword evidence="8" id="KW-0472">Membrane</keyword>
<dbReference type="Proteomes" id="UP001362899">
    <property type="component" value="Unassembled WGS sequence"/>
</dbReference>
<keyword evidence="7 9" id="KW-0496">Mitochondrion</keyword>
<comment type="subcellular location">
    <subcellularLocation>
        <location evidence="2 9">Mitochondrion inner membrane</location>
        <topology evidence="2 9">Single-pass membrane protein</topology>
    </subcellularLocation>
</comment>
<protein>
    <recommendedName>
        <fullName evidence="9">MICOS complex subunit MIC10</fullName>
    </recommendedName>
</protein>
<accession>A0AAV5RKG7</accession>
<dbReference type="PANTHER" id="PTHR21304:SF0">
    <property type="entry name" value="MICOS COMPLEX SUBUNIT MIC10"/>
    <property type="match status" value="1"/>
</dbReference>
<evidence type="ECO:0000256" key="2">
    <source>
        <dbReference type="ARBA" id="ARBA00004434"/>
    </source>
</evidence>
<evidence type="ECO:0000313" key="11">
    <source>
        <dbReference type="Proteomes" id="UP001362899"/>
    </source>
</evidence>
<gene>
    <name evidence="10" type="ORF">DASB73_029920</name>
</gene>
<dbReference type="Pfam" id="PF04418">
    <property type="entry name" value="DUF543"/>
    <property type="match status" value="1"/>
</dbReference>